<evidence type="ECO:0000259" key="1">
    <source>
        <dbReference type="Pfam" id="PF07411"/>
    </source>
</evidence>
<dbReference type="InterPro" id="IPR051141">
    <property type="entry name" value="UPF0339_domain"/>
</dbReference>
<dbReference type="Pfam" id="PF07411">
    <property type="entry name" value="DUF1508"/>
    <property type="match status" value="1"/>
</dbReference>
<proteinExistence type="predicted"/>
<dbReference type="PANTHER" id="PTHR40606">
    <property type="match status" value="1"/>
</dbReference>
<dbReference type="RefSeq" id="WP_213350156.1">
    <property type="nucleotide sequence ID" value="NZ_JAHBGB010000002.1"/>
</dbReference>
<name>A0ABW4YZ08_9HYPH</name>
<reference evidence="3" key="1">
    <citation type="journal article" date="2019" name="Int. J. Syst. Evol. Microbiol.">
        <title>The Global Catalogue of Microorganisms (GCM) 10K type strain sequencing project: providing services to taxonomists for standard genome sequencing and annotation.</title>
        <authorList>
            <consortium name="The Broad Institute Genomics Platform"/>
            <consortium name="The Broad Institute Genome Sequencing Center for Infectious Disease"/>
            <person name="Wu L."/>
            <person name="Ma J."/>
        </authorList>
    </citation>
    <scope>NUCLEOTIDE SEQUENCE [LARGE SCALE GENOMIC DNA]</scope>
    <source>
        <strain evidence="3">CCM 7435</strain>
    </source>
</reference>
<dbReference type="Gene3D" id="3.30.160.160">
    <property type="entry name" value="YegP-like"/>
    <property type="match status" value="1"/>
</dbReference>
<gene>
    <name evidence="2" type="ORF">ACFSNC_13060</name>
</gene>
<dbReference type="Proteomes" id="UP001597299">
    <property type="component" value="Unassembled WGS sequence"/>
</dbReference>
<keyword evidence="3" id="KW-1185">Reference proteome</keyword>
<organism evidence="2 3">
    <name type="scientific">Ancylobacter oerskovii</name>
    <dbReference type="NCBI Taxonomy" id="459519"/>
    <lineage>
        <taxon>Bacteria</taxon>
        <taxon>Pseudomonadati</taxon>
        <taxon>Pseudomonadota</taxon>
        <taxon>Alphaproteobacteria</taxon>
        <taxon>Hyphomicrobiales</taxon>
        <taxon>Xanthobacteraceae</taxon>
        <taxon>Ancylobacter</taxon>
    </lineage>
</organism>
<accession>A0ABW4YZ08</accession>
<dbReference type="SUPFAM" id="SSF160113">
    <property type="entry name" value="YegP-like"/>
    <property type="match status" value="1"/>
</dbReference>
<protein>
    <submittedName>
        <fullName evidence="2">YegP family protein</fullName>
    </submittedName>
</protein>
<dbReference type="InterPro" id="IPR010879">
    <property type="entry name" value="DUF1508"/>
</dbReference>
<feature type="domain" description="DUF1508" evidence="1">
    <location>
        <begin position="9"/>
        <end position="56"/>
    </location>
</feature>
<dbReference type="PANTHER" id="PTHR40606:SF1">
    <property type="entry name" value="UPF0339 PROTEIN YEGP"/>
    <property type="match status" value="1"/>
</dbReference>
<dbReference type="InterPro" id="IPR036913">
    <property type="entry name" value="YegP-like_sf"/>
</dbReference>
<evidence type="ECO:0000313" key="3">
    <source>
        <dbReference type="Proteomes" id="UP001597299"/>
    </source>
</evidence>
<sequence length="63" mass="6930">MYKFEVYKDKAGEFRFRFKASNGESMFTSEGYKAKASALSAIESIKKNTPGATVVDLSKPAEA</sequence>
<dbReference type="EMBL" id="JBHUHD010000001">
    <property type="protein sequence ID" value="MFD2141338.1"/>
    <property type="molecule type" value="Genomic_DNA"/>
</dbReference>
<comment type="caution">
    <text evidence="2">The sequence shown here is derived from an EMBL/GenBank/DDBJ whole genome shotgun (WGS) entry which is preliminary data.</text>
</comment>
<evidence type="ECO:0000313" key="2">
    <source>
        <dbReference type="EMBL" id="MFD2141338.1"/>
    </source>
</evidence>